<dbReference type="PANTHER" id="PTHR44215:SF1">
    <property type="entry name" value="WD REPEAT-CONTAINING PROTEIN 75"/>
    <property type="match status" value="1"/>
</dbReference>
<accession>A0A813V5C5</accession>
<comment type="caution">
    <text evidence="9">The sequence shown here is derived from an EMBL/GenBank/DDBJ whole genome shotgun (WGS) entry which is preliminary data.</text>
</comment>
<keyword evidence="2" id="KW-0690">Ribosome biogenesis</keyword>
<keyword evidence="7" id="KW-0539">Nucleus</keyword>
<keyword evidence="3" id="KW-0698">rRNA processing</keyword>
<dbReference type="GO" id="GO:0003723">
    <property type="term" value="F:RNA binding"/>
    <property type="evidence" value="ECO:0007669"/>
    <property type="project" value="InterPro"/>
</dbReference>
<comment type="subcellular location">
    <subcellularLocation>
        <location evidence="1">Nucleus</location>
        <location evidence="1">Nucleolus</location>
    </subcellularLocation>
</comment>
<dbReference type="InterPro" id="IPR015943">
    <property type="entry name" value="WD40/YVTN_repeat-like_dom_sf"/>
</dbReference>
<keyword evidence="5" id="KW-0677">Repeat</keyword>
<dbReference type="Proteomes" id="UP000663882">
    <property type="component" value="Unassembled WGS sequence"/>
</dbReference>
<evidence type="ECO:0000256" key="5">
    <source>
        <dbReference type="ARBA" id="ARBA00022737"/>
    </source>
</evidence>
<dbReference type="Pfam" id="PF23769">
    <property type="entry name" value="Beta-prop_WDR75_2nd"/>
    <property type="match status" value="1"/>
</dbReference>
<dbReference type="AlphaFoldDB" id="A0A813V5C5"/>
<dbReference type="InterPro" id="IPR036322">
    <property type="entry name" value="WD40_repeat_dom_sf"/>
</dbReference>
<gene>
    <name evidence="9" type="ORF">RFH988_LOCUS5533</name>
</gene>
<evidence type="ECO:0000313" key="10">
    <source>
        <dbReference type="Proteomes" id="UP000663882"/>
    </source>
</evidence>
<evidence type="ECO:0000259" key="8">
    <source>
        <dbReference type="Pfam" id="PF23769"/>
    </source>
</evidence>
<evidence type="ECO:0000256" key="6">
    <source>
        <dbReference type="ARBA" id="ARBA00023163"/>
    </source>
</evidence>
<evidence type="ECO:0000313" key="9">
    <source>
        <dbReference type="EMBL" id="CAF0832887.1"/>
    </source>
</evidence>
<dbReference type="Pfam" id="PF23869">
    <property type="entry name" value="Beta-prop_WDR75_1st"/>
    <property type="match status" value="1"/>
</dbReference>
<dbReference type="GO" id="GO:2000234">
    <property type="term" value="P:positive regulation of rRNA processing"/>
    <property type="evidence" value="ECO:0007669"/>
    <property type="project" value="TreeGrafter"/>
</dbReference>
<evidence type="ECO:0000256" key="1">
    <source>
        <dbReference type="ARBA" id="ARBA00004604"/>
    </source>
</evidence>
<keyword evidence="4" id="KW-0853">WD repeat</keyword>
<evidence type="ECO:0000256" key="3">
    <source>
        <dbReference type="ARBA" id="ARBA00022552"/>
    </source>
</evidence>
<feature type="domain" description="WD repeat-containing protein 75 second beta-propeller" evidence="8">
    <location>
        <begin position="140"/>
        <end position="208"/>
    </location>
</feature>
<reference evidence="9" key="1">
    <citation type="submission" date="2021-02" db="EMBL/GenBank/DDBJ databases">
        <authorList>
            <person name="Nowell W R."/>
        </authorList>
    </citation>
    <scope>NUCLEOTIDE SEQUENCE</scope>
</reference>
<dbReference type="InterPro" id="IPR053826">
    <property type="entry name" value="WDR75"/>
</dbReference>
<dbReference type="EMBL" id="CAJNOO010000157">
    <property type="protein sequence ID" value="CAF0832887.1"/>
    <property type="molecule type" value="Genomic_DNA"/>
</dbReference>
<dbReference type="InterPro" id="IPR057644">
    <property type="entry name" value="Beta-prop_WDR75_2nd"/>
</dbReference>
<protein>
    <recommendedName>
        <fullName evidence="8">WD repeat-containing protein 75 second beta-propeller domain-containing protein</fullName>
    </recommendedName>
</protein>
<dbReference type="GO" id="GO:0006364">
    <property type="term" value="P:rRNA processing"/>
    <property type="evidence" value="ECO:0007669"/>
    <property type="project" value="UniProtKB-KW"/>
</dbReference>
<evidence type="ECO:0000256" key="4">
    <source>
        <dbReference type="ARBA" id="ARBA00022574"/>
    </source>
</evidence>
<name>A0A813V5C5_9BILA</name>
<dbReference type="GO" id="GO:0032040">
    <property type="term" value="C:small-subunit processome"/>
    <property type="evidence" value="ECO:0007669"/>
    <property type="project" value="InterPro"/>
</dbReference>
<proteinExistence type="predicted"/>
<dbReference type="SUPFAM" id="SSF50978">
    <property type="entry name" value="WD40 repeat-like"/>
    <property type="match status" value="1"/>
</dbReference>
<keyword evidence="6" id="KW-0804">Transcription</keyword>
<evidence type="ECO:0000256" key="7">
    <source>
        <dbReference type="ARBA" id="ARBA00023242"/>
    </source>
</evidence>
<evidence type="ECO:0000256" key="2">
    <source>
        <dbReference type="ARBA" id="ARBA00022517"/>
    </source>
</evidence>
<dbReference type="GO" id="GO:0045943">
    <property type="term" value="P:positive regulation of transcription by RNA polymerase I"/>
    <property type="evidence" value="ECO:0007669"/>
    <property type="project" value="InterPro"/>
</dbReference>
<dbReference type="OrthoDB" id="4096at2759"/>
<dbReference type="PANTHER" id="PTHR44215">
    <property type="entry name" value="WD REPEAT-CONTAINING PROTEIN 75"/>
    <property type="match status" value="1"/>
</dbReference>
<dbReference type="Gene3D" id="2.130.10.10">
    <property type="entry name" value="YVTN repeat-like/Quinoprotein amine dehydrogenase"/>
    <property type="match status" value="1"/>
</dbReference>
<sequence length="208" mass="23714">MFTKINFILQKKQNFINSTNKEPTISYLHWHSLPVICLAFSFDGSYLLSGGNECVLVKWLYRKSEPTFRPRLGAPIIHLSSSNDQTFYVSTHSDNCLHIIGSNLSIEQTIGGINHIFLPQQASLPAAKNGKNSIFIRVMRQESIVLNSGKPAYLQFISINNGKLLYYLDIVQENDVSPNDITDQCLFTDIKRLAIDRTDKWLVSFEER</sequence>
<organism evidence="9 10">
    <name type="scientific">Rotaria sordida</name>
    <dbReference type="NCBI Taxonomy" id="392033"/>
    <lineage>
        <taxon>Eukaryota</taxon>
        <taxon>Metazoa</taxon>
        <taxon>Spiralia</taxon>
        <taxon>Gnathifera</taxon>
        <taxon>Rotifera</taxon>
        <taxon>Eurotatoria</taxon>
        <taxon>Bdelloidea</taxon>
        <taxon>Philodinida</taxon>
        <taxon>Philodinidae</taxon>
        <taxon>Rotaria</taxon>
    </lineage>
</organism>